<dbReference type="GO" id="GO:0031177">
    <property type="term" value="F:phosphopantetheine binding"/>
    <property type="evidence" value="ECO:0007669"/>
    <property type="project" value="InterPro"/>
</dbReference>
<dbReference type="FunFam" id="3.30.559.10:FF:000016">
    <property type="entry name" value="Nonribosomal peptide synthase Pes1"/>
    <property type="match status" value="1"/>
</dbReference>
<dbReference type="FunFam" id="3.40.50.980:FF:000001">
    <property type="entry name" value="Non-ribosomal peptide synthetase"/>
    <property type="match status" value="1"/>
</dbReference>
<dbReference type="PROSITE" id="PS50075">
    <property type="entry name" value="CARRIER"/>
    <property type="match status" value="4"/>
</dbReference>
<reference evidence="7" key="2">
    <citation type="submission" date="2017-12" db="EMBL/GenBank/DDBJ databases">
        <title>Genome Sequencing Reveals a Rich Biosynthetic Potential.</title>
        <authorList>
            <person name="Bertrand R.L."/>
            <person name="Abdel-Hameed M.E."/>
            <person name="Sorensen J.L."/>
        </authorList>
    </citation>
    <scope>NUCLEOTIDE SEQUENCE</scope>
</reference>
<dbReference type="InterPro" id="IPR042099">
    <property type="entry name" value="ANL_N_sf"/>
</dbReference>
<dbReference type="FunFam" id="3.30.559.10:FF:000017">
    <property type="entry name" value="Nonribosomal peptide synthase Pes1"/>
    <property type="match status" value="1"/>
</dbReference>
<protein>
    <submittedName>
        <fullName evidence="7">Putative NRPS</fullName>
    </submittedName>
    <submittedName>
        <fullName evidence="6">Putative non-ribosomal peptide synthetase</fullName>
    </submittedName>
</protein>
<dbReference type="GO" id="GO:0005737">
    <property type="term" value="C:cytoplasm"/>
    <property type="evidence" value="ECO:0007669"/>
    <property type="project" value="TreeGrafter"/>
</dbReference>
<dbReference type="Pfam" id="PF00550">
    <property type="entry name" value="PP-binding"/>
    <property type="match status" value="4"/>
</dbReference>
<dbReference type="SUPFAM" id="SSF52777">
    <property type="entry name" value="CoA-dependent acyltransferases"/>
    <property type="match status" value="12"/>
</dbReference>
<feature type="domain" description="Carrier" evidence="5">
    <location>
        <begin position="2132"/>
        <end position="2208"/>
    </location>
</feature>
<dbReference type="PANTHER" id="PTHR45527:SF16">
    <property type="entry name" value="NONRIBOSOMAL PEPTIDE SYNTHASE ATNA-RELATED"/>
    <property type="match status" value="1"/>
</dbReference>
<dbReference type="CDD" id="cd05918">
    <property type="entry name" value="A_NRPS_SidN3_like"/>
    <property type="match status" value="4"/>
</dbReference>
<dbReference type="PROSITE" id="PS00455">
    <property type="entry name" value="AMP_BINDING"/>
    <property type="match status" value="4"/>
</dbReference>
<dbReference type="GO" id="GO:0043041">
    <property type="term" value="P:amino acid activation for nonribosomal peptide biosynthetic process"/>
    <property type="evidence" value="ECO:0007669"/>
    <property type="project" value="TreeGrafter"/>
</dbReference>
<evidence type="ECO:0000259" key="5">
    <source>
        <dbReference type="PROSITE" id="PS50075"/>
    </source>
</evidence>
<dbReference type="Pfam" id="PF00668">
    <property type="entry name" value="Condensation"/>
    <property type="match status" value="6"/>
</dbReference>
<reference evidence="6" key="1">
    <citation type="submission" date="2016-05" db="EMBL/GenBank/DDBJ databases">
        <title>Lichen genome sequencing reveals its rich biosynthetic potential.</title>
        <authorList>
            <person name="Bertrand R.L."/>
            <person name="Abdel-Hameed M."/>
            <person name="Sorensen J.L."/>
        </authorList>
    </citation>
    <scope>NUCLEOTIDE SEQUENCE</scope>
</reference>
<dbReference type="PROSITE" id="PS00012">
    <property type="entry name" value="PHOSPHOPANTETHEINE"/>
    <property type="match status" value="1"/>
</dbReference>
<dbReference type="Gene3D" id="3.30.300.30">
    <property type="match status" value="4"/>
</dbReference>
<dbReference type="InterPro" id="IPR020845">
    <property type="entry name" value="AMP-binding_CS"/>
</dbReference>
<dbReference type="SUPFAM" id="SSF47336">
    <property type="entry name" value="ACP-like"/>
    <property type="match status" value="4"/>
</dbReference>
<dbReference type="EMBL" id="MG777471">
    <property type="protein sequence ID" value="AUW30746.1"/>
    <property type="molecule type" value="Genomic_DNA"/>
</dbReference>
<dbReference type="NCBIfam" id="NF003417">
    <property type="entry name" value="PRK04813.1"/>
    <property type="match status" value="4"/>
</dbReference>
<evidence type="ECO:0000256" key="3">
    <source>
        <dbReference type="ARBA" id="ARBA00022598"/>
    </source>
</evidence>
<dbReference type="InterPro" id="IPR045851">
    <property type="entry name" value="AMP-bd_C_sf"/>
</dbReference>
<dbReference type="Gene3D" id="3.40.50.980">
    <property type="match status" value="2"/>
</dbReference>
<dbReference type="Gene3D" id="2.30.38.10">
    <property type="entry name" value="Luciferase, Domain 3"/>
    <property type="match status" value="1"/>
</dbReference>
<dbReference type="CDD" id="cd19534">
    <property type="entry name" value="E_NRPS"/>
    <property type="match status" value="1"/>
</dbReference>
<dbReference type="InterPro" id="IPR036736">
    <property type="entry name" value="ACP-like_sf"/>
</dbReference>
<dbReference type="Gene3D" id="3.30.559.10">
    <property type="entry name" value="Chloramphenicol acetyltransferase-like domain"/>
    <property type="match status" value="6"/>
</dbReference>
<dbReference type="FunFam" id="3.30.559.30:FF:000005">
    <property type="entry name" value="Nonribosomal peptide synthase Pes1"/>
    <property type="match status" value="1"/>
</dbReference>
<evidence type="ECO:0000313" key="7">
    <source>
        <dbReference type="EMBL" id="AUW30746.1"/>
    </source>
</evidence>
<organism evidence="6">
    <name type="scientific">Cladonia uncialis subsp. uncialis</name>
    <dbReference type="NCBI Taxonomy" id="180999"/>
    <lineage>
        <taxon>Eukaryota</taxon>
        <taxon>Fungi</taxon>
        <taxon>Dikarya</taxon>
        <taxon>Ascomycota</taxon>
        <taxon>Pezizomycotina</taxon>
        <taxon>Lecanoromycetes</taxon>
        <taxon>OSLEUM clade</taxon>
        <taxon>Lecanoromycetidae</taxon>
        <taxon>Lecanorales</taxon>
        <taxon>Lecanorineae</taxon>
        <taxon>Cladoniaceae</taxon>
        <taxon>Cladonia</taxon>
    </lineage>
</organism>
<keyword evidence="2" id="KW-0597">Phosphoprotein</keyword>
<feature type="domain" description="Carrier" evidence="5">
    <location>
        <begin position="588"/>
        <end position="664"/>
    </location>
</feature>
<dbReference type="FunFam" id="3.30.559.30:FF:000003">
    <property type="entry name" value="Nonribosomal peptide synthase SidD"/>
    <property type="match status" value="2"/>
</dbReference>
<sequence>MATLLQDKASPLADLKSSDAHVREVSSYPDPMDQVWAWNETEPTLVYECAHVLIQKQVESRPDATAVYAHDATFSFKQLDDLSNRLAYLLVDLGIKSEDIVPLCFEKSAWAIVGILGVIKAGAAFVFIDPSHPENRREVMMDQVEAKLVISSSQQAPLWETTANRTIIVDQDSVRKLPVCDRAPSINVTPSNLLYVIFTSGSTGTPKGCLIEHSAFCSGSLQHAAKACIQPSSRVLQLASFIFDVSILEILTSLISGACICLPSTQAMTLGPAHLINDMAITWAFLTPSLAKMIKPSDIPNLKTLALGGEPLAKIDVETWAGHLQLINGYGPSECSIAASGNTHMTPETDPANIGWAVGGLCWVVDAEDHDKLVPIGGVGELLIEGPILARGYLKNQAMTDKVFIESPAWGPRTKLGKLRRLYKTGDLAKFNPDGSIHFVGRKDTQVKLRGLRIELGEIEHHIANHGHVEFKMVILPKTGFLKERMVAVISLSKFTSSTAGAVSSEICMLRGDNKAEADTQISAVRAHLANLVPEYMIPETWVVLERFPLLLSGKLNRSLVQKWITEVDEATYSEIVDLKPRDGNEEGEPTPLESQIREIYAAVLNLPIPQIRLSRSFLSLGGDSITAMQVVSRCRAAGIAVTVKDVLRSKSISELSCGAGLARGPIYSKEETFDTWFDLSPVQRMYFNLAPADSDGTIDTHFNQSFFLRLTRTVSRTELQDAIRTVVSQHSMLRARFEQNADGKWMQRVLAQVEGTYGFATHMVETEQDAAPIMAASQSSLDIQKGPVFAVNLFQTTNEGQLLFLVAHHVMIDLVSWRTILRDLEEVVATGTLKAAKPIPFQTWLQLQAEHEAQRRDISTAFPFQIPVPNIEYWGMLGKRNTMGDTVEQRFHLDQAATARLLSEACHTALRTEPLHLLMSALIHSFHTTFSDRQLPALFRESHGREPWDNEIDVSETVGWFTTMYPLYIEPRKGDDIIQIIKRVKDTSHSVPDNGRPYFASRYLNRAGVEAFGDHEQVEISFDYLGLYQQLERPGTLLQQVPGYEASAGDVGHDVPRFSLVEITAEMILGKMHLSFVFNRHMKNQAGLKAWIRNCKQSLVNGTEKLIGLQREYTLADFPLLSLTYDGLDEFLCHSLPQIGVSDVESVENTYPCSPMQQGLLIAQSRSVKGYYEYYHTMKLEAREMGGSVDVNRVHKAWENVVQRHPSLRTVFINSVGKNGLYDQVVLRKISPRVQIVYCEDDTVATVFKQEPIAFQSSEAPHRLTLCKSTTGAVFCKLDINHAIVDGTSIATIVRDLGLAYDGKLPSKPGFLFETYIAYILKHPPSSTLNFWENHLAGLKPCLFPAMAHSEDAGGSDKQLKSVTVDNGMLTATLLAFCGEHNVTLVNLFQLAWGLVLRAYTDSEDVCFGYLSTGRDAPLNGIEEGVGAFITMLICRLDFQDAPSLGELLDRTADSFTQSLPNQYCDLATIQHSLDLAGQPLFNTIMSFHRDGGSELLEDSSIKIKGLNRHDPTEYALAVDVGVSGNSIQTMLGYWTSDFTDQQVANIGSTFVKALECVVQQTATQVREIDLVSKDHLQQMQAFNSIASEAIERCIHDVIQKQIDAQPNGEAICSWEGSWTYRELGEAATRLAHYLVSLGAGPEKIIPYCFPKSTWAIVSILAILKAGSAGVALDPGHPVDRLRGLAEEVDATIILVAPQTAHLFDTFDSVQSVVKVDASFVCELPLIAGPACTAVRPNNSAFVVFTSGTTGKPKGIVLEHSSVCTCAAVMGPILDIVPGTRVTQFAAYTFDVSLQDIVTTLQCGGTICVISDHQKMNNLAEGINSTRANWADITSTVAGLLRPTDVPTLRRLNNGGEPLTREVVEIWADDVELYNLYGPAETTINHTCSKRLSKNSCATNIGKSYGASVWIANQHDPDRLVPLGCIGELLIEGPLLARHYLNESAKTSASFIENPAWVGDRPPSSPPRRFYKSGDLCSFNADGSLNIVGRQDGQIKINGQRVELDEVMFRVQSRLSTGQQAVVDAMDIEACARSKTVIAFIYAAEFSQAANDPADLSILISDALGLELKSLQTSLAESLPRYMIPSMYVPITRIPMTKSAKMDREILRKMVTGFSKEQVSHYMLSNSTTLPPTTEMEMSIRSLWSQILGVEAEVIGVNDNFFRLGGDSVSAMKLVAAARAKKITVSVADIFASPMLSDMAVAARTSINDHQTTLSLEPFNLIKNTDGHLDFILEEASAQCGVSKNAIQNCYPTTALQEGLMALSMRQTGAYLAQKSFRILSKDFDLPLFQKAWAAIIEAEDILRTRIVHTQSLGAVQVVLNTSISWTSATNLEAYLAQDMNNPIQYGGPLMRLAIVRQPSRENYFVWTAHHAIYDGWTVHLLFDRVAKMYTNDTRRPSVPYANFIGHISEVEPAARDKFWQEQFASVGSHPTGFPNVPLGYQATSKQNLSYSGRVPKALGSGITTPIMMRAAWAMVLAIYSDSKDVVFATTLSGRSVPLVGIDKMLGPTITTVPIRIVLPKAGVSAEQYLESVQRQSTEMMPYEHIGLQNIRHLSIEAQKSINQIQNLLVVQPSEASEDISSFLNMEALSRSSTHFDTYALVVECCIGKEGTFDLQARYDDSIISAELMKRMLQQFEHVFKQLCESPRTSLGKLELLNSQDLQDINNWNCILPGVINTVIQDQIAERTLQHPDAPAICAWDGNLTYRELDEFSTRLARHLIALGVGSEVKVGLCFDKSKWNVISMFGILKAGGVCVQLLPTYPRPRMLSILEDIEASVVLVASHHSELFDGIVDNIVHVQDELFSSLPEVEDKPLISTVQPDNAAFIVFTSGSTGKPKGVIIEHRGFCTMTHYQSPRIHLGRQARVLQFASHTFDICLFETFSTLICGGCVCIPSEGDRMNDLTGVINKLDSNWLIMVSTVADTFRPEEVPGVKTVILGGEPLRPDIHARWASSVNLINDYGPAECSILAVMTDSKADTPPSMIGKGLGCRTWITHKDDHNTLMPIGCVGELLVEGPILSRGYLKDTIKTDAAYINSPAWSEQVTPEPLRLYKTGDLVRYDNDGNLLCIGRKDTQIKIRGLRVELGEIEHHIKNSGFHTEHFAVERILQQGEIDKPALAAFIVPKTDDRAALEHGPGNRVLPIPPVLKAELARLQDYLSQSLQSYMVPTIYCLLWTMPETQTGKIDRKALRLIGADLSEVQLRQCSLSDAEAGLSRSAPTSPREMTMQAIWAEVLGVSRSSIGTDDSFFKRGGDSIRAMRLAPAARRAGLKITVAEIFSNPVLRHMAVAAKEATTATGILNELKQFSLAPVNDRDALFHLIKEAAMCCEVGDDKIEDIFPCTPLQEGMITLSLQTHNAYMAQRVFRLPEDMDVERFKDAWQQLVAAHPILRTRIIPAKSYCALQIVIKEEIAWQRPAALDIYLEEDKDKPVSYGTPLTRFAIDAEQRHFIWTAHHALYDGFSANLLFSQLENIYTSGSISKPVSYTRFIKNITDVDVNASTSFWRSQLGGGAPTSFPQPPTTTYQPHPDVELKRSMMVPRRSESGIMISTILRAAWAIVTAQYMDTDDVVFGATLSGRNAAVEGIEDIVAPTITTVPIRVQLDRAQEVSKFLADVQRRATEMIPFEHTGLQYIHRLCPEAHAALALKNLFVVQQQDGKTTQRNFLPEVHDSALLQGFHTYAVVMECLIEDEEAIELQAQFDHKVVSETQMSRLLTQFEHVISQLDSTVSGKKVGDIDLFGPGDLQQVLKWNNDMELEIVHDCVHNIFKSQVTVRPHAQAICALDGSLTYIQLDELSDQLASHLVSKGIQPEVLVPLCFDKSLWAVVAMLAVLKAGGACVHLGGTQPITRLTQIITETGAKVLLADPQHSEMFQDLVEVITIEPKFLENLSSTDPLPLVRPTNPAFVLFTSGSTGKPKGIVVEHGSLCTSSKAHGTNRKVGPHTRLLQFAAYTFDVSVADIFTTLQRGGCICIPSEEERTNDLAGAINRMNVNFAFLTPTVAGLLEPSDVPGLRTLILGGEMLTRDNIETWAPVLDLVISYGMAECSIHCVDAVPLTVTSNPANLGHSSGCLMWIVEKDDHEKLAPIGCVGELVIEGRMVARGYLNDTVKTDAAFIEDPAWALPGAKPRRMYKTGDLAKYSDDGEICYVGRKDFQVKHHGQRIELGEIEHHLVTDSQVRHAIVLLPKSGYSQHRLVGVLSLHAFTAPATPDAEIELVDGLQKGIAQLQLSSIRSSLAATVPDYMVPAIWTIVKAIPSTANGKLDRVRTRQWLEEMDEMTFETVMNGNTQEGSDVAATYEEEQLQKILSKVLSLPTINLNRSFLDLGGDSIAAMQLKAKCHAEDIELTVRDILTCKSISELTLKARFGTSMKAGSEEVSDTPFALTPFQQMYLHIIPEYSPHHDHDNLYNQSLLLRLASTTTVYRLARAIEAIVQRHAMLRARLTMKSDDVWIQKITTEVSESYRFEAHAVTGWDHMIDVLSIRRSALNISVGPVFASHLFNIGDGIEVKQQFLFLSAHPLIADRESLYTIVHDLEQILVSKPPLTQKPLSFQTWIRLYKERAQAVRQAEVLSTVIPTPVFDYWGMDGLVNVFGDAVEQHFTLTSMTTTLLLGASNKALRTDPVDILLSAIIHSFKMSFKDRPTPAISCKGQGRKSSSVKTTPSDVVGCFTSLFELYLPGEEDVDEDVTEVVRQVKDARLRSSNYGFMGPDNRSDNPSSTAKDEKVPAGRSHLEMLFEYNGQRPSFGNSDGLLQIEPFPREQIFGKSTKRHALLEVYAEVVDGEMELKFIYNCQMYHQDRIKRWIQESEALMIQIGHQLQDMEVTNTLSDFPLLPMSYAQLAELEETLSKVGLKPGDVKAVLPCSPIQHRMLRSQRLTPGTYQSDTWHAIKACLGSVAVDQRRMQDAWQKVTDRHEALRTMFIPSIVRPGEFDQVVLKERRVEVRLVECKDSTLLKTLESYAAVDYGAAQPHSALTLFQGSSRNDVYCKLEISHALQDGMSTRIIYRDIALAYENLLSREPITGFQEYVSWLYKQDLSLSVGYWTKHLENVQPCCLPHVVDRSIIGRKNEFIPIELPEDFTSQLPVFCKKNGLTMATVFQTAWALVLRTYTKTNDIIFGYMTANRDVPIAGIADIVGPLINMLLCRLRIEDSTATSQLLKDVAAEFVESVEHQYGLVEAVQKTLDEAPEPIWNTVMSLEYVSEGEGGKVEESPLMFETIGGTRSPEFDVVIGVLIGEKKIEAQLGYWDNCMTKDFVEEIGKAYTDMLSMTLRN</sequence>
<dbReference type="FunFam" id="3.30.300.30:FF:000015">
    <property type="entry name" value="Nonribosomal peptide synthase SidD"/>
    <property type="match status" value="4"/>
</dbReference>
<dbReference type="FunFam" id="1.10.1200.10:FF:000005">
    <property type="entry name" value="Nonribosomal peptide synthetase 1"/>
    <property type="match status" value="2"/>
</dbReference>
<dbReference type="SMART" id="SM00823">
    <property type="entry name" value="PKS_PP"/>
    <property type="match status" value="4"/>
</dbReference>
<dbReference type="PANTHER" id="PTHR45527">
    <property type="entry name" value="NONRIBOSOMAL PEPTIDE SYNTHETASE"/>
    <property type="match status" value="1"/>
</dbReference>
<dbReference type="FunFam" id="3.40.50.12780:FF:000014">
    <property type="entry name" value="Nonribosomal peptide synthetase 1"/>
    <property type="match status" value="4"/>
</dbReference>
<dbReference type="CDD" id="cd19542">
    <property type="entry name" value="CT_NRPS-like"/>
    <property type="match status" value="2"/>
</dbReference>
<gene>
    <name evidence="6" type="primary">nrps-1</name>
</gene>
<dbReference type="CDD" id="cd19545">
    <property type="entry name" value="FUM14_C_NRPS-like"/>
    <property type="match status" value="2"/>
</dbReference>
<feature type="region of interest" description="Disordered" evidence="4">
    <location>
        <begin position="4702"/>
        <end position="4726"/>
    </location>
</feature>
<dbReference type="FunFam" id="3.30.559.30:FF:000002">
    <property type="entry name" value="Nonribosomal peptide synthase Pes1"/>
    <property type="match status" value="1"/>
</dbReference>
<evidence type="ECO:0000256" key="2">
    <source>
        <dbReference type="ARBA" id="ARBA00022553"/>
    </source>
</evidence>
<accession>A0A1Z1CJB3</accession>
<keyword evidence="1" id="KW-0596">Phosphopantetheine</keyword>
<dbReference type="EMBL" id="KX264279">
    <property type="protein sequence ID" value="ANM86599.1"/>
    <property type="molecule type" value="Genomic_DNA"/>
</dbReference>
<dbReference type="InterPro" id="IPR010071">
    <property type="entry name" value="AA_adenyl_dom"/>
</dbReference>
<dbReference type="NCBIfam" id="TIGR01733">
    <property type="entry name" value="AA-adenyl-dom"/>
    <property type="match status" value="4"/>
</dbReference>
<dbReference type="Gene3D" id="1.10.1200.10">
    <property type="entry name" value="ACP-like"/>
    <property type="match status" value="4"/>
</dbReference>
<feature type="domain" description="Carrier" evidence="5">
    <location>
        <begin position="4294"/>
        <end position="4368"/>
    </location>
</feature>
<dbReference type="GO" id="GO:0016874">
    <property type="term" value="F:ligase activity"/>
    <property type="evidence" value="ECO:0007669"/>
    <property type="project" value="UniProtKB-KW"/>
</dbReference>
<dbReference type="InterPro" id="IPR020806">
    <property type="entry name" value="PKS_PP-bd"/>
</dbReference>
<evidence type="ECO:0000313" key="6">
    <source>
        <dbReference type="EMBL" id="ANM86599.1"/>
    </source>
</evidence>
<dbReference type="InterPro" id="IPR023213">
    <property type="entry name" value="CAT-like_dom_sf"/>
</dbReference>
<dbReference type="Gene3D" id="3.30.559.30">
    <property type="entry name" value="Nonribosomal peptide synthetase, condensation domain"/>
    <property type="match status" value="6"/>
</dbReference>
<dbReference type="Pfam" id="PF00501">
    <property type="entry name" value="AMP-binding"/>
    <property type="match status" value="4"/>
</dbReference>
<dbReference type="InterPro" id="IPR000873">
    <property type="entry name" value="AMP-dep_synth/lig_dom"/>
</dbReference>
<dbReference type="InterPro" id="IPR006162">
    <property type="entry name" value="Ppantetheine_attach_site"/>
</dbReference>
<dbReference type="InterPro" id="IPR001242">
    <property type="entry name" value="Condensation_dom"/>
</dbReference>
<dbReference type="Gene3D" id="3.40.50.12780">
    <property type="entry name" value="N-terminal domain of ligase-like"/>
    <property type="match status" value="3"/>
</dbReference>
<evidence type="ECO:0000256" key="4">
    <source>
        <dbReference type="SAM" id="MobiDB-lite"/>
    </source>
</evidence>
<dbReference type="GO" id="GO:0044550">
    <property type="term" value="P:secondary metabolite biosynthetic process"/>
    <property type="evidence" value="ECO:0007669"/>
    <property type="project" value="TreeGrafter"/>
</dbReference>
<evidence type="ECO:0000256" key="1">
    <source>
        <dbReference type="ARBA" id="ARBA00022450"/>
    </source>
</evidence>
<feature type="domain" description="Carrier" evidence="5">
    <location>
        <begin position="3219"/>
        <end position="3295"/>
    </location>
</feature>
<proteinExistence type="predicted"/>
<keyword evidence="3" id="KW-0436">Ligase</keyword>
<dbReference type="InterPro" id="IPR009081">
    <property type="entry name" value="PP-bd_ACP"/>
</dbReference>
<dbReference type="SUPFAM" id="SSF56801">
    <property type="entry name" value="Acetyl-CoA synthetase-like"/>
    <property type="match status" value="4"/>
</dbReference>
<name>A0A1Z1CJB3_CLAUC</name>